<dbReference type="Gene3D" id="1.25.40.340">
    <property type="match status" value="1"/>
</dbReference>
<dbReference type="InterPro" id="IPR048394">
    <property type="entry name" value="FakA-like_M"/>
</dbReference>
<dbReference type="Proteomes" id="UP001238805">
    <property type="component" value="Chromosome"/>
</dbReference>
<dbReference type="EMBL" id="CP126970">
    <property type="protein sequence ID" value="WIM69617.1"/>
    <property type="molecule type" value="Genomic_DNA"/>
</dbReference>
<dbReference type="InterPro" id="IPR004007">
    <property type="entry name" value="DhaL_dom"/>
</dbReference>
<dbReference type="InterPro" id="IPR033470">
    <property type="entry name" value="FakA-like_C"/>
</dbReference>
<organism evidence="2 3">
    <name type="scientific">Corynebacterium suedekumii</name>
    <dbReference type="NCBI Taxonomy" id="3049801"/>
    <lineage>
        <taxon>Bacteria</taxon>
        <taxon>Bacillati</taxon>
        <taxon>Actinomycetota</taxon>
        <taxon>Actinomycetes</taxon>
        <taxon>Mycobacteriales</taxon>
        <taxon>Corynebacteriaceae</taxon>
        <taxon>Corynebacterium</taxon>
    </lineage>
</organism>
<keyword evidence="3" id="KW-1185">Reference proteome</keyword>
<proteinExistence type="predicted"/>
<reference evidence="2 3" key="1">
    <citation type="submission" date="2023-05" db="EMBL/GenBank/DDBJ databases">
        <title>Corynebacterium suedekumii sp. nov. and Corynebacterium breve sp. nov. isolated from raw cow's milk.</title>
        <authorList>
            <person name="Baer M.K."/>
            <person name="Mehl L."/>
            <person name="Hellmuth R."/>
            <person name="Marke G."/>
            <person name="Lipski A."/>
        </authorList>
    </citation>
    <scope>NUCLEOTIDE SEQUENCE [LARGE SCALE GENOMIC DNA]</scope>
    <source>
        <strain evidence="2 3">LM112</strain>
    </source>
</reference>
<evidence type="ECO:0000259" key="1">
    <source>
        <dbReference type="PROSITE" id="PS51480"/>
    </source>
</evidence>
<dbReference type="SUPFAM" id="SSF101473">
    <property type="entry name" value="DhaL-like"/>
    <property type="match status" value="1"/>
</dbReference>
<dbReference type="Pfam" id="PF21645">
    <property type="entry name" value="FakA-like_M"/>
    <property type="match status" value="1"/>
</dbReference>
<sequence length="489" mass="50412">MSFPHELDGHRLHDWARRAVGELSARRAEINSLNVFPVPDADTGSNMTHTMEAALAEVDKLTDTADVSRVAQALATGSVRGARGNSGLVLSQVLRAIAGHTTEAAIDGHAIADALATAVQLVDRAIADPVEGTIITVLRASAVAAGTAAQAEGDLHGVVTAAVVAARTALAKTPSQLEVLREAGVVDAGGTGFVVLMEALLAEIQGETTPSPVIAESHGRPAELEVMFFFVGDLDALQAELHPLGDSLVIARADETSGSVHIHSRDAGTVIGTAYTAGTVSDLHLEVLPDAPTVDAPRRIVIAVTPAGTIADLYGQSGAVVVTPGADSRDLVSEILSRVRSSSAQELILLPNGLLDHRQLVAVERATHAFEQAITIVPTRRLVSGLAALSVHNPEAPLSVAAYNMSDAAAAMRTAIVRDSDVAGTGTTGSSLEDATEAACRPLVGDGAEQVILLTEEEIDVDTLSAALDLDVMVFPAGGMGHLVEIGVE</sequence>
<name>A0ABY8VKQ4_9CORY</name>
<evidence type="ECO:0000313" key="2">
    <source>
        <dbReference type="EMBL" id="WIM69617.1"/>
    </source>
</evidence>
<dbReference type="SMART" id="SM01120">
    <property type="entry name" value="Dak2"/>
    <property type="match status" value="1"/>
</dbReference>
<accession>A0ABY8VKQ4</accession>
<dbReference type="PANTHER" id="PTHR33434:SF4">
    <property type="entry name" value="PHOSPHATASE PROTEIN"/>
    <property type="match status" value="1"/>
</dbReference>
<dbReference type="Pfam" id="PF02734">
    <property type="entry name" value="Dak2"/>
    <property type="match status" value="1"/>
</dbReference>
<dbReference type="SMART" id="SM01121">
    <property type="entry name" value="Dak1_2"/>
    <property type="match status" value="1"/>
</dbReference>
<dbReference type="InterPro" id="IPR036117">
    <property type="entry name" value="DhaL_dom_sf"/>
</dbReference>
<protein>
    <submittedName>
        <fullName evidence="2">DAK2 domain-containing protein</fullName>
    </submittedName>
</protein>
<evidence type="ECO:0000313" key="3">
    <source>
        <dbReference type="Proteomes" id="UP001238805"/>
    </source>
</evidence>
<gene>
    <name evidence="2" type="ORF">QP029_10270</name>
</gene>
<dbReference type="RefSeq" id="WP_284874211.1">
    <property type="nucleotide sequence ID" value="NZ_CP126970.1"/>
</dbReference>
<dbReference type="PROSITE" id="PS51480">
    <property type="entry name" value="DHAL"/>
    <property type="match status" value="1"/>
</dbReference>
<dbReference type="InterPro" id="IPR050270">
    <property type="entry name" value="DegV_domain_contain"/>
</dbReference>
<feature type="domain" description="DhaL" evidence="1">
    <location>
        <begin position="10"/>
        <end position="202"/>
    </location>
</feature>
<dbReference type="Pfam" id="PF13684">
    <property type="entry name" value="FakA-like_C"/>
    <property type="match status" value="1"/>
</dbReference>
<dbReference type="PANTHER" id="PTHR33434">
    <property type="entry name" value="DEGV DOMAIN-CONTAINING PROTEIN DR_1986-RELATED"/>
    <property type="match status" value="1"/>
</dbReference>